<keyword evidence="3" id="KW-1185">Reference proteome</keyword>
<sequence>PHEYVAVLFIALFGLSTILHIGQATYLRMLWLLPTVCLCGVGELIGWSACLWSSFSPSLHKPFISAGAFLGLGLHISPRLSGSA</sequence>
<gene>
    <name evidence="2" type="ORF">DFH08DRAFT_841853</name>
</gene>
<protein>
    <submittedName>
        <fullName evidence="2">Uncharacterized protein</fullName>
    </submittedName>
</protein>
<evidence type="ECO:0000313" key="2">
    <source>
        <dbReference type="EMBL" id="KAJ7362999.1"/>
    </source>
</evidence>
<feature type="non-terminal residue" evidence="2">
    <location>
        <position position="84"/>
    </location>
</feature>
<dbReference type="Proteomes" id="UP001218218">
    <property type="component" value="Unassembled WGS sequence"/>
</dbReference>
<proteinExistence type="predicted"/>
<keyword evidence="1" id="KW-0472">Membrane</keyword>
<accession>A0AAD7F3J0</accession>
<dbReference type="AlphaFoldDB" id="A0AAD7F3J0"/>
<comment type="caution">
    <text evidence="2">The sequence shown here is derived from an EMBL/GenBank/DDBJ whole genome shotgun (WGS) entry which is preliminary data.</text>
</comment>
<dbReference type="EMBL" id="JARIHO010000004">
    <property type="protein sequence ID" value="KAJ7362999.1"/>
    <property type="molecule type" value="Genomic_DNA"/>
</dbReference>
<evidence type="ECO:0000313" key="3">
    <source>
        <dbReference type="Proteomes" id="UP001218218"/>
    </source>
</evidence>
<organism evidence="2 3">
    <name type="scientific">Mycena albidolilacea</name>
    <dbReference type="NCBI Taxonomy" id="1033008"/>
    <lineage>
        <taxon>Eukaryota</taxon>
        <taxon>Fungi</taxon>
        <taxon>Dikarya</taxon>
        <taxon>Basidiomycota</taxon>
        <taxon>Agaricomycotina</taxon>
        <taxon>Agaricomycetes</taxon>
        <taxon>Agaricomycetidae</taxon>
        <taxon>Agaricales</taxon>
        <taxon>Marasmiineae</taxon>
        <taxon>Mycenaceae</taxon>
        <taxon>Mycena</taxon>
    </lineage>
</organism>
<feature type="transmembrane region" description="Helical" evidence="1">
    <location>
        <begin position="29"/>
        <end position="55"/>
    </location>
</feature>
<keyword evidence="1" id="KW-0812">Transmembrane</keyword>
<keyword evidence="1" id="KW-1133">Transmembrane helix</keyword>
<reference evidence="2" key="1">
    <citation type="submission" date="2023-03" db="EMBL/GenBank/DDBJ databases">
        <title>Massive genome expansion in bonnet fungi (Mycena s.s.) driven by repeated elements and novel gene families across ecological guilds.</title>
        <authorList>
            <consortium name="Lawrence Berkeley National Laboratory"/>
            <person name="Harder C.B."/>
            <person name="Miyauchi S."/>
            <person name="Viragh M."/>
            <person name="Kuo A."/>
            <person name="Thoen E."/>
            <person name="Andreopoulos B."/>
            <person name="Lu D."/>
            <person name="Skrede I."/>
            <person name="Drula E."/>
            <person name="Henrissat B."/>
            <person name="Morin E."/>
            <person name="Kohler A."/>
            <person name="Barry K."/>
            <person name="LaButti K."/>
            <person name="Morin E."/>
            <person name="Salamov A."/>
            <person name="Lipzen A."/>
            <person name="Mereny Z."/>
            <person name="Hegedus B."/>
            <person name="Baldrian P."/>
            <person name="Stursova M."/>
            <person name="Weitz H."/>
            <person name="Taylor A."/>
            <person name="Grigoriev I.V."/>
            <person name="Nagy L.G."/>
            <person name="Martin F."/>
            <person name="Kauserud H."/>
        </authorList>
    </citation>
    <scope>NUCLEOTIDE SEQUENCE</scope>
    <source>
        <strain evidence="2">CBHHK002</strain>
    </source>
</reference>
<name>A0AAD7F3J0_9AGAR</name>
<feature type="transmembrane region" description="Helical" evidence="1">
    <location>
        <begin position="6"/>
        <end position="22"/>
    </location>
</feature>
<evidence type="ECO:0000256" key="1">
    <source>
        <dbReference type="SAM" id="Phobius"/>
    </source>
</evidence>